<dbReference type="OrthoDB" id="8404154at2"/>
<evidence type="ECO:0000256" key="5">
    <source>
        <dbReference type="ARBA" id="ARBA00022519"/>
    </source>
</evidence>
<feature type="transmembrane region" description="Helical" evidence="9">
    <location>
        <begin position="107"/>
        <end position="131"/>
    </location>
</feature>
<evidence type="ECO:0000256" key="2">
    <source>
        <dbReference type="ARBA" id="ARBA00007069"/>
    </source>
</evidence>
<gene>
    <name evidence="11" type="ORF">BHU62_11250</name>
</gene>
<evidence type="ECO:0000256" key="4">
    <source>
        <dbReference type="ARBA" id="ARBA00022475"/>
    </source>
</evidence>
<feature type="transmembrane region" description="Helical" evidence="9">
    <location>
        <begin position="197"/>
        <end position="220"/>
    </location>
</feature>
<keyword evidence="7 9" id="KW-1133">Transmembrane helix</keyword>
<dbReference type="STRING" id="273526.SMDB11_3741"/>
<dbReference type="Pfam" id="PF00528">
    <property type="entry name" value="BPD_transp_1"/>
    <property type="match status" value="1"/>
</dbReference>
<dbReference type="SUPFAM" id="SSF161098">
    <property type="entry name" value="MetI-like"/>
    <property type="match status" value="1"/>
</dbReference>
<dbReference type="RefSeq" id="WP_033631955.1">
    <property type="nucleotide sequence ID" value="NZ_CAMIRD010000006.1"/>
</dbReference>
<evidence type="ECO:0000256" key="9">
    <source>
        <dbReference type="RuleBase" id="RU363032"/>
    </source>
</evidence>
<feature type="transmembrane region" description="Helical" evidence="9">
    <location>
        <begin position="7"/>
        <end position="33"/>
    </location>
</feature>
<evidence type="ECO:0000259" key="10">
    <source>
        <dbReference type="PROSITE" id="PS50928"/>
    </source>
</evidence>
<dbReference type="GO" id="GO:0005886">
    <property type="term" value="C:plasma membrane"/>
    <property type="evidence" value="ECO:0007669"/>
    <property type="project" value="UniProtKB-SubCell"/>
</dbReference>
<keyword evidence="3 9" id="KW-0813">Transport</keyword>
<dbReference type="EMBL" id="MJAO01000009">
    <property type="protein sequence ID" value="OKB66801.1"/>
    <property type="molecule type" value="Genomic_DNA"/>
</dbReference>
<evidence type="ECO:0000313" key="12">
    <source>
        <dbReference type="Proteomes" id="UP000185770"/>
    </source>
</evidence>
<evidence type="ECO:0000313" key="11">
    <source>
        <dbReference type="EMBL" id="OKB66801.1"/>
    </source>
</evidence>
<protein>
    <submittedName>
        <fullName evidence="11">ABC transporter permease</fullName>
    </submittedName>
</protein>
<dbReference type="Gene3D" id="1.10.3720.10">
    <property type="entry name" value="MetI-like"/>
    <property type="match status" value="1"/>
</dbReference>
<feature type="transmembrane region" description="Helical" evidence="9">
    <location>
        <begin position="249"/>
        <end position="272"/>
    </location>
</feature>
<keyword evidence="6 9" id="KW-0812">Transmembrane</keyword>
<evidence type="ECO:0000256" key="1">
    <source>
        <dbReference type="ARBA" id="ARBA00004429"/>
    </source>
</evidence>
<dbReference type="InterPro" id="IPR035906">
    <property type="entry name" value="MetI-like_sf"/>
</dbReference>
<comment type="subcellular location">
    <subcellularLocation>
        <location evidence="1">Cell inner membrane</location>
        <topology evidence="1">Multi-pass membrane protein</topology>
    </subcellularLocation>
    <subcellularLocation>
        <location evidence="9">Cell membrane</location>
        <topology evidence="9">Multi-pass membrane protein</topology>
    </subcellularLocation>
</comment>
<dbReference type="PANTHER" id="PTHR42929">
    <property type="entry name" value="INNER MEMBRANE ABC TRANSPORTER PERMEASE PROTEIN YDCU-RELATED-RELATED"/>
    <property type="match status" value="1"/>
</dbReference>
<feature type="transmembrane region" description="Helical" evidence="9">
    <location>
        <begin position="67"/>
        <end position="86"/>
    </location>
</feature>
<dbReference type="PROSITE" id="PS50928">
    <property type="entry name" value="ABC_TM1"/>
    <property type="match status" value="1"/>
</dbReference>
<dbReference type="InterPro" id="IPR000515">
    <property type="entry name" value="MetI-like"/>
</dbReference>
<proteinExistence type="inferred from homology"/>
<keyword evidence="5" id="KW-0997">Cell inner membrane</keyword>
<feature type="domain" description="ABC transmembrane type-1" evidence="10">
    <location>
        <begin position="61"/>
        <end position="268"/>
    </location>
</feature>
<dbReference type="CDD" id="cd06261">
    <property type="entry name" value="TM_PBP2"/>
    <property type="match status" value="1"/>
</dbReference>
<dbReference type="GO" id="GO:0055085">
    <property type="term" value="P:transmembrane transport"/>
    <property type="evidence" value="ECO:0007669"/>
    <property type="project" value="InterPro"/>
</dbReference>
<dbReference type="PANTHER" id="PTHR42929:SF1">
    <property type="entry name" value="INNER MEMBRANE ABC TRANSPORTER PERMEASE PROTEIN YDCU-RELATED"/>
    <property type="match status" value="1"/>
</dbReference>
<comment type="caution">
    <text evidence="11">The sequence shown here is derived from an EMBL/GenBank/DDBJ whole genome shotgun (WGS) entry which is preliminary data.</text>
</comment>
<comment type="similarity">
    <text evidence="2">Belongs to the binding-protein-dependent transport system permease family. CysTW subfamily.</text>
</comment>
<evidence type="ECO:0000256" key="8">
    <source>
        <dbReference type="ARBA" id="ARBA00023136"/>
    </source>
</evidence>
<dbReference type="Proteomes" id="UP000185770">
    <property type="component" value="Unassembled WGS sequence"/>
</dbReference>
<dbReference type="AlphaFoldDB" id="A0A0P0QJR0"/>
<sequence>MNSKTKWIAALCLLPFIVLFGAFQIAPLVWIAVHSFFSETGGWGWGNYVDILTSPFYLQAFQFSLEISLWSSVYGLLIALVGSYSLRQLGQTRFHDFVMSFTNMTSNFAGVPLAFAFVILLGLNGCLTLLLRKYGLMESFNLYSKSGLIVLYTYFQIPLGVLLLYPAFDALRADWRESAALLGAGPWRYWRHIGLPVLAPALMGTFVILLANALGAYATVYALTTGNFNVIPIRISALVAGDISLDPNLASALAMLLVVMMAFITVIHQWMLRRSYLNARS</sequence>
<evidence type="ECO:0000256" key="3">
    <source>
        <dbReference type="ARBA" id="ARBA00022448"/>
    </source>
</evidence>
<evidence type="ECO:0000256" key="6">
    <source>
        <dbReference type="ARBA" id="ARBA00022692"/>
    </source>
</evidence>
<keyword evidence="8 9" id="KW-0472">Membrane</keyword>
<name>A0A0P0QJR0_SERMA</name>
<evidence type="ECO:0000256" key="7">
    <source>
        <dbReference type="ARBA" id="ARBA00022989"/>
    </source>
</evidence>
<organism evidence="11 12">
    <name type="scientific">Serratia marcescens</name>
    <dbReference type="NCBI Taxonomy" id="615"/>
    <lineage>
        <taxon>Bacteria</taxon>
        <taxon>Pseudomonadati</taxon>
        <taxon>Pseudomonadota</taxon>
        <taxon>Gammaproteobacteria</taxon>
        <taxon>Enterobacterales</taxon>
        <taxon>Yersiniaceae</taxon>
        <taxon>Serratia</taxon>
    </lineage>
</organism>
<accession>A0A0P0QJR0</accession>
<keyword evidence="4" id="KW-1003">Cell membrane</keyword>
<reference evidence="11 12" key="1">
    <citation type="submission" date="2016-09" db="EMBL/GenBank/DDBJ databases">
        <title>Serratia marcescens MSU-97 and epiphytic antimycotic-producing bacteria.</title>
        <authorList>
            <person name="Matilla M.A."/>
        </authorList>
    </citation>
    <scope>NUCLEOTIDE SEQUENCE [LARGE SCALE GENOMIC DNA]</scope>
    <source>
        <strain evidence="11 12">MSU-97</strain>
    </source>
</reference>
<feature type="transmembrane region" description="Helical" evidence="9">
    <location>
        <begin position="151"/>
        <end position="168"/>
    </location>
</feature>